<protein>
    <submittedName>
        <fullName evidence="1">Uncharacterized protein</fullName>
    </submittedName>
</protein>
<comment type="caution">
    <text evidence="1">The sequence shown here is derived from an EMBL/GenBank/DDBJ whole genome shotgun (WGS) entry which is preliminary data.</text>
</comment>
<sequence length="217" mass="22809">MSATPIDRTLYAVPAPPPKERFALLLRLKRTARRALHTVLALPRGAAGWVLRQARTALSALGSNPVLAGLGGRLSSLRQLIRSVGPIPATAAVLSIPAVWRATVRTAQFVGSKIAGGASALWRQTRSLLGKLGPSGTRIATGLADAGSMVRGVFVSLAVHPVSQTITRAVTSLAGLVRPASQSVVVHRLLGSSSAPRRCAGPSSWWRCRWSSPPAWP</sequence>
<accession>A0A543HHL9</accession>
<reference evidence="1 2" key="1">
    <citation type="submission" date="2019-06" db="EMBL/GenBank/DDBJ databases">
        <title>Genome sequencing of plant associated microbes to promote plant fitness in Sorghum bicolor and Oryza sativa.</title>
        <authorList>
            <person name="Coleman-Derr D."/>
        </authorList>
    </citation>
    <scope>NUCLEOTIDE SEQUENCE [LARGE SCALE GENOMIC DNA]</scope>
    <source>
        <strain evidence="1 2">KV-663</strain>
    </source>
</reference>
<keyword evidence="2" id="KW-1185">Reference proteome</keyword>
<evidence type="ECO:0000313" key="2">
    <source>
        <dbReference type="Proteomes" id="UP000316747"/>
    </source>
</evidence>
<dbReference type="Proteomes" id="UP000316747">
    <property type="component" value="Unassembled WGS sequence"/>
</dbReference>
<name>A0A543HHL9_9MICO</name>
<dbReference type="EMBL" id="VFPM01000003">
    <property type="protein sequence ID" value="TQM57825.1"/>
    <property type="molecule type" value="Genomic_DNA"/>
</dbReference>
<evidence type="ECO:0000313" key="1">
    <source>
        <dbReference type="EMBL" id="TQM57825.1"/>
    </source>
</evidence>
<organism evidence="1 2">
    <name type="scientific">Humibacillus xanthopallidus</name>
    <dbReference type="NCBI Taxonomy" id="412689"/>
    <lineage>
        <taxon>Bacteria</taxon>
        <taxon>Bacillati</taxon>
        <taxon>Actinomycetota</taxon>
        <taxon>Actinomycetes</taxon>
        <taxon>Micrococcales</taxon>
        <taxon>Intrasporangiaceae</taxon>
        <taxon>Humibacillus</taxon>
    </lineage>
</organism>
<gene>
    <name evidence="1" type="ORF">FBY41_3160</name>
</gene>
<proteinExistence type="predicted"/>
<dbReference type="RefSeq" id="WP_141845240.1">
    <property type="nucleotide sequence ID" value="NZ_VFPM01000003.1"/>
</dbReference>
<dbReference type="OrthoDB" id="4869440at2"/>
<dbReference type="AlphaFoldDB" id="A0A543HHL9"/>